<accession>A0A5D3CX94</accession>
<dbReference type="Proteomes" id="UP000321947">
    <property type="component" value="Unassembled WGS sequence"/>
</dbReference>
<comment type="caution">
    <text evidence="2">The sequence shown here is derived from an EMBL/GenBank/DDBJ whole genome shotgun (WGS) entry which is preliminary data.</text>
</comment>
<evidence type="ECO:0000313" key="3">
    <source>
        <dbReference type="Proteomes" id="UP000321393"/>
    </source>
</evidence>
<dbReference type="EMBL" id="SSTE01020899">
    <property type="protein sequence ID" value="KAA0033277.1"/>
    <property type="molecule type" value="Genomic_DNA"/>
</dbReference>
<gene>
    <name evidence="2" type="ORF">E5676_scaffold472G00230</name>
    <name evidence="1" type="ORF">E6C27_scaffold845G00790</name>
</gene>
<evidence type="ECO:0000313" key="1">
    <source>
        <dbReference type="EMBL" id="KAA0033277.1"/>
    </source>
</evidence>
<dbReference type="OrthoDB" id="1729438at2759"/>
<reference evidence="3 4" key="1">
    <citation type="submission" date="2019-08" db="EMBL/GenBank/DDBJ databases">
        <title>Draft genome sequences of two oriental melons (Cucumis melo L. var makuwa).</title>
        <authorList>
            <person name="Kwon S.-Y."/>
        </authorList>
    </citation>
    <scope>NUCLEOTIDE SEQUENCE [LARGE SCALE GENOMIC DNA]</scope>
    <source>
        <strain evidence="4">cv. Chang Bougi</strain>
        <strain evidence="3">cv. SW 3</strain>
        <tissue evidence="2">Leaf</tissue>
    </source>
</reference>
<dbReference type="Proteomes" id="UP000321393">
    <property type="component" value="Unassembled WGS sequence"/>
</dbReference>
<evidence type="ECO:0000313" key="4">
    <source>
        <dbReference type="Proteomes" id="UP000321947"/>
    </source>
</evidence>
<proteinExistence type="predicted"/>
<dbReference type="EMBL" id="SSTD01008933">
    <property type="protein sequence ID" value="TYK14829.1"/>
    <property type="molecule type" value="Genomic_DNA"/>
</dbReference>
<organism evidence="2 4">
    <name type="scientific">Cucumis melo var. makuwa</name>
    <name type="common">Oriental melon</name>
    <dbReference type="NCBI Taxonomy" id="1194695"/>
    <lineage>
        <taxon>Eukaryota</taxon>
        <taxon>Viridiplantae</taxon>
        <taxon>Streptophyta</taxon>
        <taxon>Embryophyta</taxon>
        <taxon>Tracheophyta</taxon>
        <taxon>Spermatophyta</taxon>
        <taxon>Magnoliopsida</taxon>
        <taxon>eudicotyledons</taxon>
        <taxon>Gunneridae</taxon>
        <taxon>Pentapetalae</taxon>
        <taxon>rosids</taxon>
        <taxon>fabids</taxon>
        <taxon>Cucurbitales</taxon>
        <taxon>Cucurbitaceae</taxon>
        <taxon>Benincaseae</taxon>
        <taxon>Cucumis</taxon>
    </lineage>
</organism>
<dbReference type="AlphaFoldDB" id="A0A5D3CX94"/>
<dbReference type="PANTHER" id="PTHR33437">
    <property type="entry name" value="OS06G0361200 PROTEIN"/>
    <property type="match status" value="1"/>
</dbReference>
<name>A0A5D3CX94_CUCMM</name>
<protein>
    <submittedName>
        <fullName evidence="2">Ty3-gypsy retrotransposon protein</fullName>
    </submittedName>
</protein>
<evidence type="ECO:0000313" key="2">
    <source>
        <dbReference type="EMBL" id="TYK14829.1"/>
    </source>
</evidence>
<dbReference type="PANTHER" id="PTHR33437:SF2">
    <property type="entry name" value="OS06G0361200 PROTEIN"/>
    <property type="match status" value="1"/>
</dbReference>
<sequence length="140" mass="16556">MSNGYQPPKFQQFDRKGNPKQHVDHFIETYETAHDGAYEHKTKKGQGEPVIDYINRWRSLSLDYMLKQLLENQPIQLPKCKRPEQAGKIDDPNYCKYHRVISHPIEKCFMLKELILKLAHEKNIKLDIDEVAQSNHVRSR</sequence>